<dbReference type="Proteomes" id="UP000000254">
    <property type="component" value="Chromosome"/>
</dbReference>
<dbReference type="OrthoDB" id="30923at2157"/>
<gene>
    <name evidence="2" type="ordered locus">Smar_0592</name>
</gene>
<reference evidence="3" key="1">
    <citation type="journal article" date="2009" name="BMC Genomics">
        <title>The complete genome sequence of Staphylothermus marinus reveals differences in sulfur metabolism among heterotrophic Crenarchaeota.</title>
        <authorList>
            <person name="Anderson I.J."/>
            <person name="Dharmarajan L."/>
            <person name="Rodriguez J."/>
            <person name="Hooper S."/>
            <person name="Porat I."/>
            <person name="Ulrich L.E."/>
            <person name="Elkins J.G."/>
            <person name="Mavromatis K."/>
            <person name="Sun H."/>
            <person name="Land M."/>
            <person name="Lapidus A."/>
            <person name="Lucas S."/>
            <person name="Barry K."/>
            <person name="Huber H."/>
            <person name="Zhulin I.B."/>
            <person name="Whitman W.B."/>
            <person name="Mukhopadhyay B."/>
            <person name="Woese C."/>
            <person name="Bristow J."/>
            <person name="Kyrpides N."/>
        </authorList>
    </citation>
    <scope>NUCLEOTIDE SEQUENCE [LARGE SCALE GENOMIC DNA]</scope>
    <source>
        <strain evidence="3">ATCC 43588 / DSM 3639 / JCM 9404 / F1</strain>
    </source>
</reference>
<keyword evidence="1" id="KW-0175">Coiled coil</keyword>
<dbReference type="AlphaFoldDB" id="A3DM39"/>
<evidence type="ECO:0000256" key="1">
    <source>
        <dbReference type="SAM" id="Coils"/>
    </source>
</evidence>
<sequence length="150" mass="17584">MSDNDILEFAKNLVKVEKEYAKRLEKTAKNAENLAVKAIIEAISMDSQKHSLLYKAIAEGLENIDYLTKPETEALLGEIEYHIQTEAEFIRELESKIKTCENESVKFILNSILKDEIYHHTLLRYIKEFIQRKVKALDENLWKIIWESIK</sequence>
<dbReference type="RefSeq" id="WP_011838890.1">
    <property type="nucleotide sequence ID" value="NC_009033.1"/>
</dbReference>
<name>A3DM39_STAMF</name>
<dbReference type="SUPFAM" id="SSF47240">
    <property type="entry name" value="Ferritin-like"/>
    <property type="match status" value="1"/>
</dbReference>
<dbReference type="KEGG" id="smr:Smar_0592"/>
<feature type="coiled-coil region" evidence="1">
    <location>
        <begin position="14"/>
        <end position="41"/>
    </location>
</feature>
<proteinExistence type="predicted"/>
<evidence type="ECO:0000313" key="2">
    <source>
        <dbReference type="EMBL" id="ABN69699.1"/>
    </source>
</evidence>
<evidence type="ECO:0008006" key="4">
    <source>
        <dbReference type="Google" id="ProtNLM"/>
    </source>
</evidence>
<protein>
    <recommendedName>
        <fullName evidence="4">Ferritin-like domain-containing protein</fullName>
    </recommendedName>
</protein>
<keyword evidence="3" id="KW-1185">Reference proteome</keyword>
<dbReference type="GeneID" id="4907994"/>
<dbReference type="eggNOG" id="arCOG00022">
    <property type="taxonomic scope" value="Archaea"/>
</dbReference>
<dbReference type="EMBL" id="CP000575">
    <property type="protein sequence ID" value="ABN69699.1"/>
    <property type="molecule type" value="Genomic_DNA"/>
</dbReference>
<evidence type="ECO:0000313" key="3">
    <source>
        <dbReference type="Proteomes" id="UP000000254"/>
    </source>
</evidence>
<organism evidence="2 3">
    <name type="scientific">Staphylothermus marinus (strain ATCC 43588 / DSM 3639 / JCM 9404 / F1)</name>
    <dbReference type="NCBI Taxonomy" id="399550"/>
    <lineage>
        <taxon>Archaea</taxon>
        <taxon>Thermoproteota</taxon>
        <taxon>Thermoprotei</taxon>
        <taxon>Desulfurococcales</taxon>
        <taxon>Desulfurococcaceae</taxon>
        <taxon>Staphylothermus</taxon>
    </lineage>
</organism>
<reference evidence="2 3" key="2">
    <citation type="journal article" date="2009" name="Stand. Genomic Sci.">
        <title>Complete genome sequence of Staphylothermus marinus Stetter and Fiala 1986 type strain F1.</title>
        <authorList>
            <person name="Anderson I.J."/>
            <person name="Sun H."/>
            <person name="Lapidus A."/>
            <person name="Copeland A."/>
            <person name="Glavina Del Rio T."/>
            <person name="Tice H."/>
            <person name="Dalin E."/>
            <person name="Lucas S."/>
            <person name="Barry K."/>
            <person name="Land M."/>
            <person name="Richardson P."/>
            <person name="Huber H."/>
            <person name="Kyrpides N.C."/>
        </authorList>
    </citation>
    <scope>NUCLEOTIDE SEQUENCE [LARGE SCALE GENOMIC DNA]</scope>
    <source>
        <strain evidence="3">ATCC 43588 / DSM 3639 / JCM 9404 / F1</strain>
    </source>
</reference>
<dbReference type="InterPro" id="IPR009078">
    <property type="entry name" value="Ferritin-like_SF"/>
</dbReference>
<dbReference type="HOGENOM" id="CLU_140805_0_0_2"/>
<accession>A3DM39</accession>